<organism evidence="11">
    <name type="scientific">Desulfitobacterium hafniense</name>
    <name type="common">Desulfitobacterium frappieri</name>
    <dbReference type="NCBI Taxonomy" id="49338"/>
    <lineage>
        <taxon>Bacteria</taxon>
        <taxon>Bacillati</taxon>
        <taxon>Bacillota</taxon>
        <taxon>Clostridia</taxon>
        <taxon>Eubacteriales</taxon>
        <taxon>Desulfitobacteriaceae</taxon>
        <taxon>Desulfitobacterium</taxon>
    </lineage>
</organism>
<protein>
    <submittedName>
        <fullName evidence="11">Efflux ABC transporter, permease protein</fullName>
    </submittedName>
</protein>
<evidence type="ECO:0000256" key="8">
    <source>
        <dbReference type="SAM" id="Phobius"/>
    </source>
</evidence>
<keyword evidence="4 8" id="KW-1133">Transmembrane helix</keyword>
<evidence type="ECO:0000256" key="4">
    <source>
        <dbReference type="ARBA" id="ARBA00022989"/>
    </source>
</evidence>
<dbReference type="InterPro" id="IPR003838">
    <property type="entry name" value="ABC3_permease_C"/>
</dbReference>
<evidence type="ECO:0000259" key="9">
    <source>
        <dbReference type="Pfam" id="PF02687"/>
    </source>
</evidence>
<keyword evidence="3 8" id="KW-0812">Transmembrane</keyword>
<feature type="transmembrane region" description="Helical" evidence="8">
    <location>
        <begin position="21"/>
        <end position="42"/>
    </location>
</feature>
<dbReference type="Pfam" id="PF12704">
    <property type="entry name" value="MacB_PCD"/>
    <property type="match status" value="1"/>
</dbReference>
<dbReference type="GO" id="GO:0022857">
    <property type="term" value="F:transmembrane transporter activity"/>
    <property type="evidence" value="ECO:0007669"/>
    <property type="project" value="TreeGrafter"/>
</dbReference>
<name>A0A098B5W9_DESHA</name>
<dbReference type="EMBL" id="LK996017">
    <property type="protein sequence ID" value="CDX03780.1"/>
    <property type="molecule type" value="Genomic_DNA"/>
</dbReference>
<dbReference type="PATRIC" id="fig|49338.4.peg.4184"/>
<evidence type="ECO:0000256" key="6">
    <source>
        <dbReference type="ARBA" id="ARBA00038076"/>
    </source>
</evidence>
<feature type="transmembrane region" description="Helical" evidence="8">
    <location>
        <begin position="386"/>
        <end position="407"/>
    </location>
</feature>
<keyword evidence="5 8" id="KW-0472">Membrane</keyword>
<dbReference type="RefSeq" id="WP_015943646.1">
    <property type="nucleotide sequence ID" value="NZ_CABKQQ010000019.1"/>
</dbReference>
<evidence type="ECO:0000256" key="1">
    <source>
        <dbReference type="ARBA" id="ARBA00004651"/>
    </source>
</evidence>
<dbReference type="PANTHER" id="PTHR30572:SF4">
    <property type="entry name" value="ABC TRANSPORTER PERMEASE YTRF"/>
    <property type="match status" value="1"/>
</dbReference>
<proteinExistence type="inferred from homology"/>
<comment type="similarity">
    <text evidence="6">Belongs to the ABC-4 integral membrane protein family.</text>
</comment>
<dbReference type="AlphaFoldDB" id="A0A098B5W9"/>
<dbReference type="Pfam" id="PF02687">
    <property type="entry name" value="FtsX"/>
    <property type="match status" value="1"/>
</dbReference>
<feature type="domain" description="MacB-like periplasmic core" evidence="10">
    <location>
        <begin position="22"/>
        <end position="265"/>
    </location>
</feature>
<reference evidence="11" key="1">
    <citation type="submission" date="2014-07" db="EMBL/GenBank/DDBJ databases">
        <authorList>
            <person name="Hornung V.Bastian."/>
        </authorList>
    </citation>
    <scope>NUCLEOTIDE SEQUENCE</scope>
    <source>
        <strain evidence="11">PCE-S</strain>
    </source>
</reference>
<evidence type="ECO:0000256" key="7">
    <source>
        <dbReference type="SAM" id="MobiDB-lite"/>
    </source>
</evidence>
<dbReference type="GO" id="GO:0005886">
    <property type="term" value="C:plasma membrane"/>
    <property type="evidence" value="ECO:0007669"/>
    <property type="project" value="UniProtKB-SubCell"/>
</dbReference>
<dbReference type="PANTHER" id="PTHR30572">
    <property type="entry name" value="MEMBRANE COMPONENT OF TRANSPORTER-RELATED"/>
    <property type="match status" value="1"/>
</dbReference>
<gene>
    <name evidence="11" type="ORF">DPCES_3894</name>
</gene>
<evidence type="ECO:0000256" key="2">
    <source>
        <dbReference type="ARBA" id="ARBA00022475"/>
    </source>
</evidence>
<evidence type="ECO:0000313" key="11">
    <source>
        <dbReference type="EMBL" id="CDX03780.1"/>
    </source>
</evidence>
<evidence type="ECO:0000256" key="5">
    <source>
        <dbReference type="ARBA" id="ARBA00023136"/>
    </source>
</evidence>
<feature type="region of interest" description="Disordered" evidence="7">
    <location>
        <begin position="69"/>
        <end position="89"/>
    </location>
</feature>
<feature type="transmembrane region" description="Helical" evidence="8">
    <location>
        <begin position="300"/>
        <end position="326"/>
    </location>
</feature>
<feature type="transmembrane region" description="Helical" evidence="8">
    <location>
        <begin position="347"/>
        <end position="374"/>
    </location>
</feature>
<dbReference type="InterPro" id="IPR050250">
    <property type="entry name" value="Macrolide_Exporter_MacB"/>
</dbReference>
<sequence length="424" mass="45359">MNMVENILLALAALKANKMRAILTMLGIIIGIASVIAIVTVGNSLTASITSTMEEMGANSIVVSVRERGGDEFGGGPRGPNQAAATPEESDLFSEDTIEAFASRFGDRVEAISLSQGVGSAKAQDGRLYANISVTGVNDGYEKANNLDLLFGRFITEKDVKSVKKVAVVSDKLVNNMFSAGVDPLGQEIKIYSSDDIEVYTIIGVYQYEASAFGPDSSSERDTRTNFYIPVSLAKQDSTTKNYQSFTIVTKTGVNAATFTEDIKSYFTKVYEKNTKWEVGVMNMESTISSMTSMLSTVSIAISIIAAISLLVGGIGVMNIMLVSVTERTREIGTRKALGARNSYIKMQFIVESVIICVIGGIIGIILGLILGMLGSTLLGYPASTSIGIIILSVSVTMVIGVFFGYYPANKAAKLDPIEALRYE</sequence>
<accession>A0A098B5W9</accession>
<comment type="subcellular location">
    <subcellularLocation>
        <location evidence="1">Cell membrane</location>
        <topology evidence="1">Multi-pass membrane protein</topology>
    </subcellularLocation>
</comment>
<feature type="domain" description="ABC3 transporter permease C-terminal" evidence="9">
    <location>
        <begin position="304"/>
        <end position="417"/>
    </location>
</feature>
<dbReference type="InterPro" id="IPR025857">
    <property type="entry name" value="MacB_PCD"/>
</dbReference>
<keyword evidence="2" id="KW-1003">Cell membrane</keyword>
<evidence type="ECO:0000256" key="3">
    <source>
        <dbReference type="ARBA" id="ARBA00022692"/>
    </source>
</evidence>
<evidence type="ECO:0000259" key="10">
    <source>
        <dbReference type="Pfam" id="PF12704"/>
    </source>
</evidence>